<protein>
    <submittedName>
        <fullName evidence="1">Uncharacterized protein</fullName>
    </submittedName>
</protein>
<dbReference type="AlphaFoldDB" id="A0A0B7ASD4"/>
<feature type="non-terminal residue" evidence="1">
    <location>
        <position position="1"/>
    </location>
</feature>
<feature type="non-terminal residue" evidence="1">
    <location>
        <position position="69"/>
    </location>
</feature>
<organism evidence="1">
    <name type="scientific">Arion vulgaris</name>
    <dbReference type="NCBI Taxonomy" id="1028688"/>
    <lineage>
        <taxon>Eukaryota</taxon>
        <taxon>Metazoa</taxon>
        <taxon>Spiralia</taxon>
        <taxon>Lophotrochozoa</taxon>
        <taxon>Mollusca</taxon>
        <taxon>Gastropoda</taxon>
        <taxon>Heterobranchia</taxon>
        <taxon>Euthyneura</taxon>
        <taxon>Panpulmonata</taxon>
        <taxon>Eupulmonata</taxon>
        <taxon>Stylommatophora</taxon>
        <taxon>Helicina</taxon>
        <taxon>Arionoidea</taxon>
        <taxon>Arionidae</taxon>
        <taxon>Arion</taxon>
    </lineage>
</organism>
<gene>
    <name evidence="1" type="primary">ORF137390</name>
</gene>
<reference evidence="1" key="1">
    <citation type="submission" date="2014-12" db="EMBL/GenBank/DDBJ databases">
        <title>Insight into the proteome of Arion vulgaris.</title>
        <authorList>
            <person name="Aradska J."/>
            <person name="Bulat T."/>
            <person name="Smidak R."/>
            <person name="Sarate P."/>
            <person name="Gangsoo J."/>
            <person name="Sialana F."/>
            <person name="Bilban M."/>
            <person name="Lubec G."/>
        </authorList>
    </citation>
    <scope>NUCLEOTIDE SEQUENCE</scope>
    <source>
        <tissue evidence="1">Skin</tissue>
    </source>
</reference>
<name>A0A0B7ASD4_9EUPU</name>
<proteinExistence type="predicted"/>
<sequence length="69" mass="7840">CSKRSQGSLKKRLKDTCKNSMNSFGIHVDNWETCSRQISLVHTACEAGRTARMQQKRQTRKTVKLPTSS</sequence>
<dbReference type="EMBL" id="HACG01036637">
    <property type="protein sequence ID" value="CEK83502.1"/>
    <property type="molecule type" value="Transcribed_RNA"/>
</dbReference>
<evidence type="ECO:0000313" key="1">
    <source>
        <dbReference type="EMBL" id="CEK83502.1"/>
    </source>
</evidence>
<accession>A0A0B7ASD4</accession>